<feature type="compositionally biased region" description="Basic and acidic residues" evidence="8">
    <location>
        <begin position="84"/>
        <end position="104"/>
    </location>
</feature>
<keyword evidence="5" id="KW-0862">Zinc</keyword>
<dbReference type="PROSITE" id="PS50089">
    <property type="entry name" value="ZF_RING_2"/>
    <property type="match status" value="1"/>
</dbReference>
<evidence type="ECO:0000259" key="9">
    <source>
        <dbReference type="PROSITE" id="PS50089"/>
    </source>
</evidence>
<comment type="similarity">
    <text evidence="2">Belongs to the NOSIP family.</text>
</comment>
<evidence type="ECO:0000256" key="2">
    <source>
        <dbReference type="ARBA" id="ARBA00008126"/>
    </source>
</evidence>
<organism evidence="10 11">
    <name type="scientific">Aaosphaeria arxii CBS 175.79</name>
    <dbReference type="NCBI Taxonomy" id="1450172"/>
    <lineage>
        <taxon>Eukaryota</taxon>
        <taxon>Fungi</taxon>
        <taxon>Dikarya</taxon>
        <taxon>Ascomycota</taxon>
        <taxon>Pezizomycotina</taxon>
        <taxon>Dothideomycetes</taxon>
        <taxon>Pleosporomycetidae</taxon>
        <taxon>Pleosporales</taxon>
        <taxon>Pleosporales incertae sedis</taxon>
        <taxon>Aaosphaeria</taxon>
    </lineage>
</organism>
<keyword evidence="4 7" id="KW-0863">Zinc-finger</keyword>
<dbReference type="RefSeq" id="XP_033383815.1">
    <property type="nucleotide sequence ID" value="XM_033531005.1"/>
</dbReference>
<keyword evidence="6" id="KW-0539">Nucleus</keyword>
<feature type="region of interest" description="Disordered" evidence="8">
    <location>
        <begin position="333"/>
        <end position="374"/>
    </location>
</feature>
<feature type="region of interest" description="Disordered" evidence="8">
    <location>
        <begin position="192"/>
        <end position="229"/>
    </location>
</feature>
<dbReference type="InterPro" id="IPR001841">
    <property type="entry name" value="Znf_RING"/>
</dbReference>
<evidence type="ECO:0000256" key="6">
    <source>
        <dbReference type="ARBA" id="ARBA00023242"/>
    </source>
</evidence>
<feature type="compositionally biased region" description="Basic and acidic residues" evidence="8">
    <location>
        <begin position="203"/>
        <end position="212"/>
    </location>
</feature>
<dbReference type="OrthoDB" id="116827at2759"/>
<evidence type="ECO:0000313" key="10">
    <source>
        <dbReference type="EMBL" id="KAF2015476.1"/>
    </source>
</evidence>
<dbReference type="GO" id="GO:0008270">
    <property type="term" value="F:zinc ion binding"/>
    <property type="evidence" value="ECO:0007669"/>
    <property type="project" value="UniProtKB-KW"/>
</dbReference>
<protein>
    <recommendedName>
        <fullName evidence="9">RING-type domain-containing protein</fullName>
    </recommendedName>
</protein>
<accession>A0A6A5XRF6</accession>
<evidence type="ECO:0000256" key="5">
    <source>
        <dbReference type="ARBA" id="ARBA00022833"/>
    </source>
</evidence>
<feature type="region of interest" description="Disordered" evidence="8">
    <location>
        <begin position="241"/>
        <end position="266"/>
    </location>
</feature>
<dbReference type="PROSITE" id="PS00518">
    <property type="entry name" value="ZF_RING_1"/>
    <property type="match status" value="1"/>
</dbReference>
<dbReference type="FunFam" id="3.30.40.10:FF:000673">
    <property type="entry name" value="RING finger domain protein, putative"/>
    <property type="match status" value="1"/>
</dbReference>
<dbReference type="SUPFAM" id="SSF57850">
    <property type="entry name" value="RING/U-box"/>
    <property type="match status" value="1"/>
</dbReference>
<dbReference type="InterPro" id="IPR013083">
    <property type="entry name" value="Znf_RING/FYVE/PHD"/>
</dbReference>
<reference evidence="10" key="1">
    <citation type="journal article" date="2020" name="Stud. Mycol.">
        <title>101 Dothideomycetes genomes: a test case for predicting lifestyles and emergence of pathogens.</title>
        <authorList>
            <person name="Haridas S."/>
            <person name="Albert R."/>
            <person name="Binder M."/>
            <person name="Bloem J."/>
            <person name="Labutti K."/>
            <person name="Salamov A."/>
            <person name="Andreopoulos B."/>
            <person name="Baker S."/>
            <person name="Barry K."/>
            <person name="Bills G."/>
            <person name="Bluhm B."/>
            <person name="Cannon C."/>
            <person name="Castanera R."/>
            <person name="Culley D."/>
            <person name="Daum C."/>
            <person name="Ezra D."/>
            <person name="Gonzalez J."/>
            <person name="Henrissat B."/>
            <person name="Kuo A."/>
            <person name="Liang C."/>
            <person name="Lipzen A."/>
            <person name="Lutzoni F."/>
            <person name="Magnuson J."/>
            <person name="Mondo S."/>
            <person name="Nolan M."/>
            <person name="Ohm R."/>
            <person name="Pangilinan J."/>
            <person name="Park H.-J."/>
            <person name="Ramirez L."/>
            <person name="Alfaro M."/>
            <person name="Sun H."/>
            <person name="Tritt A."/>
            <person name="Yoshinaga Y."/>
            <person name="Zwiers L.-H."/>
            <person name="Turgeon B."/>
            <person name="Goodwin S."/>
            <person name="Spatafora J."/>
            <person name="Crous P."/>
            <person name="Grigoriev I."/>
        </authorList>
    </citation>
    <scope>NUCLEOTIDE SEQUENCE</scope>
    <source>
        <strain evidence="10">CBS 175.79</strain>
    </source>
</reference>
<feature type="compositionally biased region" description="Low complexity" evidence="8">
    <location>
        <begin position="246"/>
        <end position="266"/>
    </location>
</feature>
<evidence type="ECO:0000256" key="3">
    <source>
        <dbReference type="ARBA" id="ARBA00022723"/>
    </source>
</evidence>
<comment type="subcellular location">
    <subcellularLocation>
        <location evidence="1">Nucleus</location>
    </subcellularLocation>
</comment>
<keyword evidence="11" id="KW-1185">Reference proteome</keyword>
<proteinExistence type="inferred from homology"/>
<dbReference type="Pfam" id="PF15906">
    <property type="entry name" value="zf-NOSIP"/>
    <property type="match status" value="1"/>
</dbReference>
<dbReference type="GO" id="GO:0061630">
    <property type="term" value="F:ubiquitin protein ligase activity"/>
    <property type="evidence" value="ECO:0007669"/>
    <property type="project" value="InterPro"/>
</dbReference>
<dbReference type="AlphaFoldDB" id="A0A6A5XRF6"/>
<dbReference type="InterPro" id="IPR016818">
    <property type="entry name" value="NOSIP"/>
</dbReference>
<name>A0A6A5XRF6_9PLEO</name>
<feature type="region of interest" description="Disordered" evidence="8">
    <location>
        <begin position="80"/>
        <end position="104"/>
    </location>
</feature>
<dbReference type="InterPro" id="IPR031790">
    <property type="entry name" value="Znf-NOSIP"/>
</dbReference>
<dbReference type="Gene3D" id="3.30.40.10">
    <property type="entry name" value="Zinc/RING finger domain, C3HC4 (zinc finger)"/>
    <property type="match status" value="1"/>
</dbReference>
<evidence type="ECO:0000256" key="7">
    <source>
        <dbReference type="PROSITE-ProRule" id="PRU00175"/>
    </source>
</evidence>
<evidence type="ECO:0000256" key="1">
    <source>
        <dbReference type="ARBA" id="ARBA00004123"/>
    </source>
</evidence>
<dbReference type="Proteomes" id="UP000799778">
    <property type="component" value="Unassembled WGS sequence"/>
</dbReference>
<dbReference type="GO" id="GO:0005634">
    <property type="term" value="C:nucleus"/>
    <property type="evidence" value="ECO:0007669"/>
    <property type="project" value="UniProtKB-SubCell"/>
</dbReference>
<dbReference type="GeneID" id="54288402"/>
<dbReference type="PANTHER" id="PTHR13063">
    <property type="entry name" value="ENOS INTERACTING PROTEIN"/>
    <property type="match status" value="1"/>
</dbReference>
<evidence type="ECO:0000256" key="4">
    <source>
        <dbReference type="ARBA" id="ARBA00022771"/>
    </source>
</evidence>
<dbReference type="InterPro" id="IPR017907">
    <property type="entry name" value="Znf_RING_CS"/>
</dbReference>
<feature type="domain" description="RING-type" evidence="9">
    <location>
        <begin position="267"/>
        <end position="325"/>
    </location>
</feature>
<dbReference type="EMBL" id="ML978069">
    <property type="protein sequence ID" value="KAF2015476.1"/>
    <property type="molecule type" value="Genomic_DNA"/>
</dbReference>
<evidence type="ECO:0000313" key="11">
    <source>
        <dbReference type="Proteomes" id="UP000799778"/>
    </source>
</evidence>
<evidence type="ECO:0000256" key="8">
    <source>
        <dbReference type="SAM" id="MobiDB-lite"/>
    </source>
</evidence>
<gene>
    <name evidence="10" type="ORF">BU24DRAFT_450183</name>
</gene>
<feature type="compositionally biased region" description="Basic and acidic residues" evidence="8">
    <location>
        <begin position="335"/>
        <end position="344"/>
    </location>
</feature>
<sequence>MSHSKRNTSLAFFTSYERDSLKSSWGSQSTRLTRDSFLPFGSCQLCLLSPAIDPVCCADGDLFCRECAVENLLAQRKEMKRVKRGEERRREEEEGEREREDEEARRRAVEEFERVQMGLEVKFNSGGAKIVGREDGKVVVERTVEDADGESRGKKRKFELDEEELKRIALEERSRARLALDEEKKASKAVLPSFWVPSQTPDTNHKAADKAKQSPTCPASDPGKPHSFSLKSLTTVNFTYDDKSTSSDPPSTTSTSTAPTKTTAPTCPSCRKTLTNATKAVLAIPCGHVLCKPCVDKFLRPELRHDRHAHDDGPDPDTVHCYVCDADLTTDPNSVDDKGKDKKEKKGKKGKDKDAAPKPGLVPIRSEGTGFAGGGKAVVKREGVAFTV</sequence>
<dbReference type="PANTHER" id="PTHR13063:SF10">
    <property type="entry name" value="NITRIC OXIDE SYNTHASE-INTERACTING PROTEIN"/>
    <property type="match status" value="1"/>
</dbReference>
<keyword evidence="3" id="KW-0479">Metal-binding</keyword>